<evidence type="ECO:0000313" key="7">
    <source>
        <dbReference type="Proteomes" id="UP000001880"/>
    </source>
</evidence>
<keyword evidence="1" id="KW-0805">Transcription regulation</keyword>
<reference evidence="6 7" key="1">
    <citation type="journal article" date="2010" name="Stand. Genomic Sci.">
        <title>Complete genome sequence of Haliangium ochraceum type strain (SMP-2).</title>
        <authorList>
            <consortium name="US DOE Joint Genome Institute (JGI-PGF)"/>
            <person name="Ivanova N."/>
            <person name="Daum C."/>
            <person name="Lang E."/>
            <person name="Abt B."/>
            <person name="Kopitz M."/>
            <person name="Saunders E."/>
            <person name="Lapidus A."/>
            <person name="Lucas S."/>
            <person name="Glavina Del Rio T."/>
            <person name="Nolan M."/>
            <person name="Tice H."/>
            <person name="Copeland A."/>
            <person name="Cheng J.F."/>
            <person name="Chen F."/>
            <person name="Bruce D."/>
            <person name="Goodwin L."/>
            <person name="Pitluck S."/>
            <person name="Mavromatis K."/>
            <person name="Pati A."/>
            <person name="Mikhailova N."/>
            <person name="Chen A."/>
            <person name="Palaniappan K."/>
            <person name="Land M."/>
            <person name="Hauser L."/>
            <person name="Chang Y.J."/>
            <person name="Jeffries C.D."/>
            <person name="Detter J.C."/>
            <person name="Brettin T."/>
            <person name="Rohde M."/>
            <person name="Goker M."/>
            <person name="Bristow J."/>
            <person name="Markowitz V."/>
            <person name="Eisen J.A."/>
            <person name="Hugenholtz P."/>
            <person name="Kyrpides N.C."/>
            <person name="Klenk H.P."/>
        </authorList>
    </citation>
    <scope>NUCLEOTIDE SEQUENCE [LARGE SCALE GENOMIC DNA]</scope>
    <source>
        <strain evidence="7">DSM 14365 / CIP 107738 / JCM 11303 / AJ 13395 / SMP-2</strain>
    </source>
</reference>
<dbReference type="PANTHER" id="PTHR47894:SF1">
    <property type="entry name" value="HTH-TYPE TRANSCRIPTIONAL REGULATOR VQSM"/>
    <property type="match status" value="1"/>
</dbReference>
<feature type="region of interest" description="Disordered" evidence="4">
    <location>
        <begin position="1"/>
        <end position="22"/>
    </location>
</feature>
<dbReference type="InterPro" id="IPR009057">
    <property type="entry name" value="Homeodomain-like_sf"/>
</dbReference>
<name>D0LUU5_HALO1</name>
<dbReference type="InterPro" id="IPR020449">
    <property type="entry name" value="Tscrpt_reg_AraC-type_HTH"/>
</dbReference>
<proteinExistence type="predicted"/>
<dbReference type="AlphaFoldDB" id="D0LUU5"/>
<dbReference type="Pfam" id="PF12625">
    <property type="entry name" value="Arabinose_bd"/>
    <property type="match status" value="1"/>
</dbReference>
<evidence type="ECO:0000256" key="2">
    <source>
        <dbReference type="ARBA" id="ARBA00023125"/>
    </source>
</evidence>
<dbReference type="GO" id="GO:0003700">
    <property type="term" value="F:DNA-binding transcription factor activity"/>
    <property type="evidence" value="ECO:0007669"/>
    <property type="project" value="InterPro"/>
</dbReference>
<dbReference type="eggNOG" id="COG2207">
    <property type="taxonomic scope" value="Bacteria"/>
</dbReference>
<gene>
    <name evidence="6" type="ordered locus">Hoch_1431</name>
</gene>
<dbReference type="PROSITE" id="PS01124">
    <property type="entry name" value="HTH_ARAC_FAMILY_2"/>
    <property type="match status" value="1"/>
</dbReference>
<organism evidence="6 7">
    <name type="scientific">Haliangium ochraceum (strain DSM 14365 / JCM 11303 / SMP-2)</name>
    <dbReference type="NCBI Taxonomy" id="502025"/>
    <lineage>
        <taxon>Bacteria</taxon>
        <taxon>Pseudomonadati</taxon>
        <taxon>Myxococcota</taxon>
        <taxon>Polyangia</taxon>
        <taxon>Haliangiales</taxon>
        <taxon>Kofleriaceae</taxon>
        <taxon>Haliangium</taxon>
    </lineage>
</organism>
<feature type="domain" description="HTH araC/xylS-type" evidence="5">
    <location>
        <begin position="244"/>
        <end position="342"/>
    </location>
</feature>
<dbReference type="KEGG" id="hoh:Hoch_1431"/>
<dbReference type="STRING" id="502025.Hoch_1431"/>
<dbReference type="GO" id="GO:0000976">
    <property type="term" value="F:transcription cis-regulatory region binding"/>
    <property type="evidence" value="ECO:0007669"/>
    <property type="project" value="TreeGrafter"/>
</dbReference>
<dbReference type="PRINTS" id="PR00032">
    <property type="entry name" value="HTHARAC"/>
</dbReference>
<evidence type="ECO:0000256" key="4">
    <source>
        <dbReference type="SAM" id="MobiDB-lite"/>
    </source>
</evidence>
<dbReference type="GO" id="GO:0005829">
    <property type="term" value="C:cytosol"/>
    <property type="evidence" value="ECO:0007669"/>
    <property type="project" value="TreeGrafter"/>
</dbReference>
<dbReference type="OrthoDB" id="9816010at2"/>
<evidence type="ECO:0000256" key="1">
    <source>
        <dbReference type="ARBA" id="ARBA00023015"/>
    </source>
</evidence>
<dbReference type="InterPro" id="IPR032687">
    <property type="entry name" value="AraC-type_N"/>
</dbReference>
<dbReference type="EMBL" id="CP001804">
    <property type="protein sequence ID" value="ACY13985.1"/>
    <property type="molecule type" value="Genomic_DNA"/>
</dbReference>
<keyword evidence="3" id="KW-0804">Transcription</keyword>
<protein>
    <submittedName>
        <fullName evidence="6">Transcriptional regulator, AraC family</fullName>
    </submittedName>
</protein>
<sequence>MERTHRGRQATNPGRRSARARERRLPRGLLVALREAGVDVERVATRAGLDPRALNEFVRSDESGAFLREALAQVPPWFGLSAGAEVRPELWGVVGLAAMSSASFGAALARVARYKRIMSSDELLIDDRGDEVAVCFRLGNAAAPYARQQLDSELAFLVSLGRRLSGAPLQPLRIAIELSRPSYHERYRALFACPLAFEQPATELVFRARDLARPLLSADAELAEEFSARAARLMPAECTLAVAEQVRLALRGALRGEVPSLAEIARRMHLSERTLQRQLRGNGTSFTRLVDEVRQELARRYLGGDELHAAEVSYLLGFAHPNSFFRAFKRWTGLTPEEYRESH</sequence>
<dbReference type="Gene3D" id="1.10.10.60">
    <property type="entry name" value="Homeodomain-like"/>
    <property type="match status" value="1"/>
</dbReference>
<dbReference type="RefSeq" id="WP_012826594.1">
    <property type="nucleotide sequence ID" value="NC_013440.1"/>
</dbReference>
<dbReference type="InterPro" id="IPR018060">
    <property type="entry name" value="HTH_AraC"/>
</dbReference>
<evidence type="ECO:0000259" key="5">
    <source>
        <dbReference type="PROSITE" id="PS01124"/>
    </source>
</evidence>
<keyword evidence="2" id="KW-0238">DNA-binding</keyword>
<dbReference type="SUPFAM" id="SSF46689">
    <property type="entry name" value="Homeodomain-like"/>
    <property type="match status" value="1"/>
</dbReference>
<dbReference type="Pfam" id="PF12833">
    <property type="entry name" value="HTH_18"/>
    <property type="match status" value="1"/>
</dbReference>
<accession>D0LUU5</accession>
<evidence type="ECO:0000256" key="3">
    <source>
        <dbReference type="ARBA" id="ARBA00023163"/>
    </source>
</evidence>
<dbReference type="Proteomes" id="UP000001880">
    <property type="component" value="Chromosome"/>
</dbReference>
<evidence type="ECO:0000313" key="6">
    <source>
        <dbReference type="EMBL" id="ACY13985.1"/>
    </source>
</evidence>
<dbReference type="HOGENOM" id="CLU_047522_1_1_7"/>
<dbReference type="SMART" id="SM00342">
    <property type="entry name" value="HTH_ARAC"/>
    <property type="match status" value="1"/>
</dbReference>
<keyword evidence="7" id="KW-1185">Reference proteome</keyword>
<dbReference type="PANTHER" id="PTHR47894">
    <property type="entry name" value="HTH-TYPE TRANSCRIPTIONAL REGULATOR GADX"/>
    <property type="match status" value="1"/>
</dbReference>